<accession>A0A1X7RXD9</accession>
<keyword evidence="3" id="KW-1185">Reference proteome</keyword>
<reference evidence="2 3" key="1">
    <citation type="submission" date="2016-06" db="EMBL/GenBank/DDBJ databases">
        <authorList>
            <person name="Kjaerup R.B."/>
            <person name="Dalgaard T.S."/>
            <person name="Juul-Madsen H.R."/>
        </authorList>
    </citation>
    <scope>NUCLEOTIDE SEQUENCE [LARGE SCALE GENOMIC DNA]</scope>
</reference>
<protein>
    <submittedName>
        <fullName evidence="2">Uncharacterized protein</fullName>
    </submittedName>
</protein>
<sequence>MLGSFHRTLLFRSGIIHCREWRHFTFSLPSANVLLDLSSRHHPYTPVERYTPRRPSHSTQSSAPHPTSVVTWSTYSQEVEDEAFGLFAARCPHGSVAALKVFGSSVLTLICGVGDW</sequence>
<dbReference type="Proteomes" id="UP000215127">
    <property type="component" value="Chromosome 6"/>
</dbReference>
<evidence type="ECO:0000313" key="3">
    <source>
        <dbReference type="Proteomes" id="UP000215127"/>
    </source>
</evidence>
<feature type="compositionally biased region" description="Polar residues" evidence="1">
    <location>
        <begin position="57"/>
        <end position="66"/>
    </location>
</feature>
<dbReference type="AlphaFoldDB" id="A0A1X7RXD9"/>
<evidence type="ECO:0000256" key="1">
    <source>
        <dbReference type="SAM" id="MobiDB-lite"/>
    </source>
</evidence>
<organism evidence="2 3">
    <name type="scientific">Zymoseptoria tritici (strain ST99CH_3D7)</name>
    <dbReference type="NCBI Taxonomy" id="1276538"/>
    <lineage>
        <taxon>Eukaryota</taxon>
        <taxon>Fungi</taxon>
        <taxon>Dikarya</taxon>
        <taxon>Ascomycota</taxon>
        <taxon>Pezizomycotina</taxon>
        <taxon>Dothideomycetes</taxon>
        <taxon>Dothideomycetidae</taxon>
        <taxon>Mycosphaerellales</taxon>
        <taxon>Mycosphaerellaceae</taxon>
        <taxon>Zymoseptoria</taxon>
    </lineage>
</organism>
<name>A0A1X7RXD9_ZYMT9</name>
<feature type="region of interest" description="Disordered" evidence="1">
    <location>
        <begin position="46"/>
        <end position="66"/>
    </location>
</feature>
<proteinExistence type="predicted"/>
<gene>
    <name evidence="2" type="ORF">ZT3D7_G7073</name>
</gene>
<evidence type="ECO:0000313" key="2">
    <source>
        <dbReference type="EMBL" id="SMQ51920.1"/>
    </source>
</evidence>
<dbReference type="EMBL" id="LT853697">
    <property type="protein sequence ID" value="SMQ51920.1"/>
    <property type="molecule type" value="Genomic_DNA"/>
</dbReference>